<dbReference type="EMBL" id="GDID01007424">
    <property type="protein sequence ID" value="JAP89182.1"/>
    <property type="molecule type" value="Transcribed_RNA"/>
</dbReference>
<accession>A0A146JX31</accession>
<feature type="non-terminal residue" evidence="1">
    <location>
        <position position="1"/>
    </location>
</feature>
<feature type="non-terminal residue" evidence="1">
    <location>
        <position position="379"/>
    </location>
</feature>
<gene>
    <name evidence="1" type="ORF">TPC1_31323</name>
</gene>
<reference evidence="1" key="1">
    <citation type="submission" date="2015-07" db="EMBL/GenBank/DDBJ databases">
        <title>Adaptation to a free-living lifestyle via gene acquisitions in the diplomonad Trepomonas sp. PC1.</title>
        <authorList>
            <person name="Xu F."/>
            <person name="Jerlstrom-Hultqvist J."/>
            <person name="Kolisko M."/>
            <person name="Simpson A.G.B."/>
            <person name="Roger A.J."/>
            <person name="Svard S.G."/>
            <person name="Andersson J.O."/>
        </authorList>
    </citation>
    <scope>NUCLEOTIDE SEQUENCE</scope>
    <source>
        <strain evidence="1">PC1</strain>
    </source>
</reference>
<protein>
    <submittedName>
        <fullName evidence="1">Uncharacterized protein</fullName>
    </submittedName>
</protein>
<dbReference type="AlphaFoldDB" id="A0A146JX31"/>
<organism evidence="1">
    <name type="scientific">Trepomonas sp. PC1</name>
    <dbReference type="NCBI Taxonomy" id="1076344"/>
    <lineage>
        <taxon>Eukaryota</taxon>
        <taxon>Metamonada</taxon>
        <taxon>Diplomonadida</taxon>
        <taxon>Hexamitidae</taxon>
        <taxon>Hexamitinae</taxon>
        <taxon>Trepomonas</taxon>
    </lineage>
</organism>
<name>A0A146JX31_9EUKA</name>
<proteinExistence type="predicted"/>
<sequence>DYEEQYIFKAKLFLSSYQDTVLNTPQGYPVIFDKFDAIYEVVKKLEAVINTTTNDEFKTWSQSVKQKLENDNIDINRFLQTQATQLVNDVKDKMNALRSTSLKYLQDKNISDLDSQDVYYQLYSDNYSDISKLHPKVPFTNTMPAMMLGRNIVVVVCNFYDVLQLKQTAIELAGPLDKLWIFSIYGSEHENVIQKLFDVEYTSLQTLLHNFYKVKNFLLNQSAQVVKLKEFQNILDQMESSTISCLFVNQTKVLMANNSIDFVFAIHTDYSELRAQMQNKITQIFEYNIDSFRQQLNEAVVRCNNQIQENEVQITVVDENIVFAVSLFKDNLYTGCLYKVYNYYETWFQNNLMRPNLKSYQKLSIVKNQYSISILDPTA</sequence>
<evidence type="ECO:0000313" key="1">
    <source>
        <dbReference type="EMBL" id="JAP89182.1"/>
    </source>
</evidence>